<evidence type="ECO:0000313" key="8">
    <source>
        <dbReference type="EMBL" id="KAA3467949.1"/>
    </source>
</evidence>
<name>A0A5B6VFJ1_9ROSI</name>
<keyword evidence="4" id="KW-0255">Endonuclease</keyword>
<dbReference type="OrthoDB" id="1738613at2759"/>
<dbReference type="PROSITE" id="PS50994">
    <property type="entry name" value="INTEGRASE"/>
    <property type="match status" value="1"/>
</dbReference>
<keyword evidence="6" id="KW-0695">RNA-directed DNA polymerase</keyword>
<feature type="domain" description="Integrase catalytic" evidence="7">
    <location>
        <begin position="98"/>
        <end position="274"/>
    </location>
</feature>
<dbReference type="InterPro" id="IPR001584">
    <property type="entry name" value="Integrase_cat-core"/>
</dbReference>
<dbReference type="Proteomes" id="UP000325315">
    <property type="component" value="Unassembled WGS sequence"/>
</dbReference>
<evidence type="ECO:0000256" key="1">
    <source>
        <dbReference type="ARBA" id="ARBA00022679"/>
    </source>
</evidence>
<dbReference type="EMBL" id="SMMG02000007">
    <property type="protein sequence ID" value="KAA3467949.1"/>
    <property type="molecule type" value="Genomic_DNA"/>
</dbReference>
<dbReference type="PANTHER" id="PTHR34072:SF59">
    <property type="entry name" value="CCHC-TYPE INTEGRASE"/>
    <property type="match status" value="1"/>
</dbReference>
<evidence type="ECO:0000256" key="3">
    <source>
        <dbReference type="ARBA" id="ARBA00022722"/>
    </source>
</evidence>
<dbReference type="PANTHER" id="PTHR34072">
    <property type="entry name" value="ENZYMATIC POLYPROTEIN-RELATED"/>
    <property type="match status" value="1"/>
</dbReference>
<evidence type="ECO:0000256" key="4">
    <source>
        <dbReference type="ARBA" id="ARBA00022759"/>
    </source>
</evidence>
<reference evidence="9" key="1">
    <citation type="journal article" date="2019" name="Plant Biotechnol. J.">
        <title>Genome sequencing of the Australian wild diploid species Gossypium australe highlights disease resistance and delayed gland morphogenesis.</title>
        <authorList>
            <person name="Cai Y."/>
            <person name="Cai X."/>
            <person name="Wang Q."/>
            <person name="Wang P."/>
            <person name="Zhang Y."/>
            <person name="Cai C."/>
            <person name="Xu Y."/>
            <person name="Wang K."/>
            <person name="Zhou Z."/>
            <person name="Wang C."/>
            <person name="Geng S."/>
            <person name="Li B."/>
            <person name="Dong Q."/>
            <person name="Hou Y."/>
            <person name="Wang H."/>
            <person name="Ai P."/>
            <person name="Liu Z."/>
            <person name="Yi F."/>
            <person name="Sun M."/>
            <person name="An G."/>
            <person name="Cheng J."/>
            <person name="Zhang Y."/>
            <person name="Shi Q."/>
            <person name="Xie Y."/>
            <person name="Shi X."/>
            <person name="Chang Y."/>
            <person name="Huang F."/>
            <person name="Chen Y."/>
            <person name="Hong S."/>
            <person name="Mi L."/>
            <person name="Sun Q."/>
            <person name="Zhang L."/>
            <person name="Zhou B."/>
            <person name="Peng R."/>
            <person name="Zhang X."/>
            <person name="Liu F."/>
        </authorList>
    </citation>
    <scope>NUCLEOTIDE SEQUENCE [LARGE SCALE GENOMIC DNA]</scope>
    <source>
        <strain evidence="9">cv. PA1801</strain>
    </source>
</reference>
<dbReference type="Gene3D" id="3.30.420.10">
    <property type="entry name" value="Ribonuclease H-like superfamily/Ribonuclease H"/>
    <property type="match status" value="1"/>
</dbReference>
<evidence type="ECO:0000256" key="2">
    <source>
        <dbReference type="ARBA" id="ARBA00022695"/>
    </source>
</evidence>
<keyword evidence="9" id="KW-1185">Reference proteome</keyword>
<evidence type="ECO:0000256" key="6">
    <source>
        <dbReference type="ARBA" id="ARBA00022918"/>
    </source>
</evidence>
<dbReference type="AlphaFoldDB" id="A0A5B6VFJ1"/>
<keyword evidence="3" id="KW-0540">Nuclease</keyword>
<evidence type="ECO:0000259" key="7">
    <source>
        <dbReference type="PROSITE" id="PS50994"/>
    </source>
</evidence>
<gene>
    <name evidence="8" type="ORF">EPI10_002919</name>
</gene>
<dbReference type="GO" id="GO:0004519">
    <property type="term" value="F:endonuclease activity"/>
    <property type="evidence" value="ECO:0007669"/>
    <property type="project" value="UniProtKB-KW"/>
</dbReference>
<evidence type="ECO:0000256" key="5">
    <source>
        <dbReference type="ARBA" id="ARBA00022801"/>
    </source>
</evidence>
<keyword evidence="2" id="KW-0548">Nucleotidyltransferase</keyword>
<dbReference type="SUPFAM" id="SSF56672">
    <property type="entry name" value="DNA/RNA polymerases"/>
    <property type="match status" value="1"/>
</dbReference>
<keyword evidence="1" id="KW-0808">Transferase</keyword>
<sequence>MQEGKVVAYASRQLKLHEKNYLTPDLELAAIVFPLKIWRHYLYGEKCRIFTGHKSLKYLMDQKNLNLQQRRWLELLKDYELVIDYHPGKVNVVANALSRKSPYALRAMSTSLELSKDGVVLAELRARLLFIQQICEAEKNDNEMQAKRTKCEWGNGSDFRVVKLHGVPVSIISDRDLRFTSRFWKKLQEALRTRLNFSTSFHAQTDGHSERVIQVLEDMFRCCVLEFKARWERYLPLVEFAYNNSYQSMFPWKKILRFGQKGKLSPRFIGSYEISERIGPMAYRLALQVELEKIHNVFHVSMLKRYRSDPSHVIPPTEIEIQSDMSYEEEPINIMAREVKQLSNKRIALVKVLW</sequence>
<dbReference type="InterPro" id="IPR036397">
    <property type="entry name" value="RNaseH_sf"/>
</dbReference>
<dbReference type="CDD" id="cd09274">
    <property type="entry name" value="RNase_HI_RT_Ty3"/>
    <property type="match status" value="1"/>
</dbReference>
<accession>A0A5B6VFJ1</accession>
<dbReference type="InterPro" id="IPR043502">
    <property type="entry name" value="DNA/RNA_pol_sf"/>
</dbReference>
<dbReference type="GO" id="GO:0003964">
    <property type="term" value="F:RNA-directed DNA polymerase activity"/>
    <property type="evidence" value="ECO:0007669"/>
    <property type="project" value="UniProtKB-KW"/>
</dbReference>
<comment type="caution">
    <text evidence="8">The sequence shown here is derived from an EMBL/GenBank/DDBJ whole genome shotgun (WGS) entry which is preliminary data.</text>
</comment>
<dbReference type="GO" id="GO:0016787">
    <property type="term" value="F:hydrolase activity"/>
    <property type="evidence" value="ECO:0007669"/>
    <property type="project" value="UniProtKB-KW"/>
</dbReference>
<evidence type="ECO:0000313" key="9">
    <source>
        <dbReference type="Proteomes" id="UP000325315"/>
    </source>
</evidence>
<dbReference type="Pfam" id="PF24626">
    <property type="entry name" value="SH3_Tf2-1"/>
    <property type="match status" value="1"/>
</dbReference>
<dbReference type="InterPro" id="IPR041373">
    <property type="entry name" value="RT_RNaseH"/>
</dbReference>
<proteinExistence type="predicted"/>
<keyword evidence="5" id="KW-0378">Hydrolase</keyword>
<dbReference type="Pfam" id="PF17917">
    <property type="entry name" value="RT_RNaseH"/>
    <property type="match status" value="1"/>
</dbReference>
<protein>
    <submittedName>
        <fullName evidence="8">Integrase</fullName>
    </submittedName>
</protein>
<organism evidence="8 9">
    <name type="scientific">Gossypium australe</name>
    <dbReference type="NCBI Taxonomy" id="47621"/>
    <lineage>
        <taxon>Eukaryota</taxon>
        <taxon>Viridiplantae</taxon>
        <taxon>Streptophyta</taxon>
        <taxon>Embryophyta</taxon>
        <taxon>Tracheophyta</taxon>
        <taxon>Spermatophyta</taxon>
        <taxon>Magnoliopsida</taxon>
        <taxon>eudicotyledons</taxon>
        <taxon>Gunneridae</taxon>
        <taxon>Pentapetalae</taxon>
        <taxon>rosids</taxon>
        <taxon>malvids</taxon>
        <taxon>Malvales</taxon>
        <taxon>Malvaceae</taxon>
        <taxon>Malvoideae</taxon>
        <taxon>Gossypium</taxon>
    </lineage>
</organism>
<dbReference type="GO" id="GO:0003676">
    <property type="term" value="F:nucleic acid binding"/>
    <property type="evidence" value="ECO:0007669"/>
    <property type="project" value="InterPro"/>
</dbReference>
<dbReference type="SUPFAM" id="SSF53098">
    <property type="entry name" value="Ribonuclease H-like"/>
    <property type="match status" value="1"/>
</dbReference>
<dbReference type="InterPro" id="IPR012337">
    <property type="entry name" value="RNaseH-like_sf"/>
</dbReference>
<dbReference type="GO" id="GO:0015074">
    <property type="term" value="P:DNA integration"/>
    <property type="evidence" value="ECO:0007669"/>
    <property type="project" value="InterPro"/>
</dbReference>
<dbReference type="InterPro" id="IPR056924">
    <property type="entry name" value="SH3_Tf2-1"/>
</dbReference>